<proteinExistence type="predicted"/>
<accession>K1LTY6</accession>
<comment type="caution">
    <text evidence="1">The sequence shown here is derived from an EMBL/GenBank/DDBJ whole genome shotgun (WGS) entry which is preliminary data.</text>
</comment>
<keyword evidence="2" id="KW-1185">Reference proteome</keyword>
<organism evidence="1 2">
    <name type="scientific">Cecembia lonarensis (strain CCUG 58316 / KCTC 22772 / LW9)</name>
    <dbReference type="NCBI Taxonomy" id="1225176"/>
    <lineage>
        <taxon>Bacteria</taxon>
        <taxon>Pseudomonadati</taxon>
        <taxon>Bacteroidota</taxon>
        <taxon>Cytophagia</taxon>
        <taxon>Cytophagales</taxon>
        <taxon>Cyclobacteriaceae</taxon>
        <taxon>Cecembia</taxon>
    </lineage>
</organism>
<protein>
    <submittedName>
        <fullName evidence="1">Uncharacterized protein</fullName>
    </submittedName>
</protein>
<gene>
    <name evidence="1" type="ORF">B879_03788</name>
</gene>
<dbReference type="Proteomes" id="UP000004478">
    <property type="component" value="Unassembled WGS sequence"/>
</dbReference>
<dbReference type="EMBL" id="AMGM01000108">
    <property type="protein sequence ID" value="EKB47599.1"/>
    <property type="molecule type" value="Genomic_DNA"/>
</dbReference>
<sequence length="62" mass="7254">MICQIEALRFGYMNFDSDTCSNKKKEAIPNYETAYCNPNYSCRYQLATLRFLGVNFSPYAMF</sequence>
<reference evidence="1 2" key="1">
    <citation type="journal article" date="2012" name="J. Bacteriol.">
        <title>Draft Genome Sequence of Cecembia lonarensis Strain LW9T, Isolated from Lonar Lake, a Haloalkaline Lake in India.</title>
        <authorList>
            <person name="Shivaji S."/>
            <person name="Ara S."/>
            <person name="Singh A."/>
            <person name="Pinnaka A.K."/>
        </authorList>
    </citation>
    <scope>NUCLEOTIDE SEQUENCE [LARGE SCALE GENOMIC DNA]</scope>
    <source>
        <strain evidence="1 2">LW9</strain>
    </source>
</reference>
<evidence type="ECO:0000313" key="1">
    <source>
        <dbReference type="EMBL" id="EKB47599.1"/>
    </source>
</evidence>
<evidence type="ECO:0000313" key="2">
    <source>
        <dbReference type="Proteomes" id="UP000004478"/>
    </source>
</evidence>
<dbReference type="AlphaFoldDB" id="K1LTY6"/>
<name>K1LTY6_CECL9</name>